<dbReference type="HOGENOM" id="CLU_1611304_0_0_1"/>
<dbReference type="EMBL" id="JOKQ01000006">
    <property type="protein sequence ID" value="KHN69506.1"/>
    <property type="molecule type" value="Genomic_DNA"/>
</dbReference>
<dbReference type="VEuPathDB" id="MicrosporidiaDB:M896_060040"/>
<keyword evidence="3" id="KW-1185">Reference proteome</keyword>
<dbReference type="AlphaFoldDB" id="A0A0B2UEI5"/>
<evidence type="ECO:0000313" key="2">
    <source>
        <dbReference type="EMBL" id="KHN69506.1"/>
    </source>
</evidence>
<reference evidence="2 3" key="1">
    <citation type="journal article" date="2014" name="MBio">
        <title>The Ordospora colligata genome; evolution of extreme reduction in microsporidia and host-to-parasite horizontal gene transfer.</title>
        <authorList>
            <person name="Pombert J.-F."/>
            <person name="Haag K.L."/>
            <person name="Beidas S."/>
            <person name="Ebert D."/>
            <person name="Keeling P.J."/>
        </authorList>
    </citation>
    <scope>NUCLEOTIDE SEQUENCE [LARGE SCALE GENOMIC DNA]</scope>
    <source>
        <strain evidence="2 3">OC4</strain>
    </source>
</reference>
<dbReference type="RefSeq" id="XP_014563548.1">
    <property type="nucleotide sequence ID" value="XM_014708062.1"/>
</dbReference>
<proteinExistence type="predicted"/>
<dbReference type="Proteomes" id="UP000031056">
    <property type="component" value="Unassembled WGS sequence"/>
</dbReference>
<evidence type="ECO:0000256" key="1">
    <source>
        <dbReference type="SAM" id="MobiDB-lite"/>
    </source>
</evidence>
<sequence length="165" mass="19369">MMEMLYNYRYWEISAENYSDIELIKDDNKNAICNTLNDSKKKAQGDDSNSQDKYEEDDKEKQKNLNNQDKYLEIFIKYTKDDLLNLIIEYTMFNVKSEGNLSIDMKERIAKAITAQEPKSKENKVNDLGRTLMLMNIFSKSIDKEVLEKLSRIDLKILKKVAMDA</sequence>
<dbReference type="InParanoid" id="A0A0B2UEI5"/>
<organism evidence="2 3">
    <name type="scientific">Ordospora colligata OC4</name>
    <dbReference type="NCBI Taxonomy" id="1354746"/>
    <lineage>
        <taxon>Eukaryota</taxon>
        <taxon>Fungi</taxon>
        <taxon>Fungi incertae sedis</taxon>
        <taxon>Microsporidia</taxon>
        <taxon>Ordosporidae</taxon>
        <taxon>Ordospora</taxon>
    </lineage>
</organism>
<gene>
    <name evidence="2" type="ORF">M896_060040</name>
</gene>
<evidence type="ECO:0000313" key="3">
    <source>
        <dbReference type="Proteomes" id="UP000031056"/>
    </source>
</evidence>
<feature type="compositionally biased region" description="Basic and acidic residues" evidence="1">
    <location>
        <begin position="39"/>
        <end position="53"/>
    </location>
</feature>
<accession>A0A0B2UEI5</accession>
<dbReference type="GeneID" id="26261875"/>
<name>A0A0B2UEI5_9MICR</name>
<feature type="region of interest" description="Disordered" evidence="1">
    <location>
        <begin position="39"/>
        <end position="62"/>
    </location>
</feature>
<protein>
    <submittedName>
        <fullName evidence="2">Uncharacterized protein</fullName>
    </submittedName>
</protein>
<comment type="caution">
    <text evidence="2">The sequence shown here is derived from an EMBL/GenBank/DDBJ whole genome shotgun (WGS) entry which is preliminary data.</text>
</comment>